<reference evidence="2" key="1">
    <citation type="submission" date="2016-11" db="EMBL/GenBank/DDBJ databases">
        <authorList>
            <person name="Varghese N."/>
            <person name="Submissions S."/>
        </authorList>
    </citation>
    <scope>NUCLEOTIDE SEQUENCE [LARGE SCALE GENOMIC DNA]</scope>
    <source>
        <strain evidence="2">DSM 10349</strain>
    </source>
</reference>
<accession>A0A1M6NCF3</accession>
<evidence type="ECO:0000313" key="2">
    <source>
        <dbReference type="Proteomes" id="UP000183997"/>
    </source>
</evidence>
<name>A0A1M6NCF3_9FIRM</name>
<organism evidence="1 2">
    <name type="scientific">Desulforamulus aeronauticus DSM 10349</name>
    <dbReference type="NCBI Taxonomy" id="1121421"/>
    <lineage>
        <taxon>Bacteria</taxon>
        <taxon>Bacillati</taxon>
        <taxon>Bacillota</taxon>
        <taxon>Clostridia</taxon>
        <taxon>Eubacteriales</taxon>
        <taxon>Peptococcaceae</taxon>
        <taxon>Desulforamulus</taxon>
    </lineage>
</organism>
<dbReference type="OrthoDB" id="63962at2"/>
<protein>
    <submittedName>
        <fullName evidence="1">Gluconate 2-dehydrogenase subunit 3</fullName>
    </submittedName>
</protein>
<dbReference type="Pfam" id="PF13618">
    <property type="entry name" value="Gluconate_2-dh3"/>
    <property type="match status" value="1"/>
</dbReference>
<evidence type="ECO:0000313" key="1">
    <source>
        <dbReference type="EMBL" id="SHJ93284.1"/>
    </source>
</evidence>
<proteinExistence type="predicted"/>
<dbReference type="Proteomes" id="UP000183997">
    <property type="component" value="Unassembled WGS sequence"/>
</dbReference>
<keyword evidence="2" id="KW-1185">Reference proteome</keyword>
<dbReference type="STRING" id="1121421.SAMN02745123_00045"/>
<gene>
    <name evidence="1" type="ORF">SAMN02745123_00045</name>
</gene>
<dbReference type="RefSeq" id="WP_072910271.1">
    <property type="nucleotide sequence ID" value="NZ_FRAR01000004.1"/>
</dbReference>
<sequence>MQEKRTRYPSYDVLREQEHWDEHTREIVLKRLGPFDQHKFLEDHEAALVFGIARHIVYDHRKEILDYVVHHLDQSLSSAAGEDQRKVDTPEQRSLVRDGLRAIDKLSQKQYGAPFLEIDEKEQYTLLQELDQGKALPMRTWQRIPQQELFKKLATEIISAYYSHPVVWSEIGYGGPAYPRGYVRIEQGLTDPWEAKRDVNK</sequence>
<dbReference type="AlphaFoldDB" id="A0A1M6NCF3"/>
<dbReference type="EMBL" id="FRAR01000004">
    <property type="protein sequence ID" value="SHJ93284.1"/>
    <property type="molecule type" value="Genomic_DNA"/>
</dbReference>
<dbReference type="InterPro" id="IPR027056">
    <property type="entry name" value="Gluconate_2DH_su3"/>
</dbReference>